<dbReference type="InterPro" id="IPR008979">
    <property type="entry name" value="Galactose-bd-like_sf"/>
</dbReference>
<dbReference type="Gene3D" id="2.60.40.10">
    <property type="entry name" value="Immunoglobulins"/>
    <property type="match status" value="1"/>
</dbReference>
<dbReference type="Proteomes" id="UP000660861">
    <property type="component" value="Unassembled WGS sequence"/>
</dbReference>
<feature type="compositionally biased region" description="Low complexity" evidence="2">
    <location>
        <begin position="240"/>
        <end position="255"/>
    </location>
</feature>
<dbReference type="SUPFAM" id="SSF49265">
    <property type="entry name" value="Fibronectin type III"/>
    <property type="match status" value="1"/>
</dbReference>
<dbReference type="InterPro" id="IPR013783">
    <property type="entry name" value="Ig-like_fold"/>
</dbReference>
<evidence type="ECO:0000313" key="6">
    <source>
        <dbReference type="EMBL" id="MBC8571330.1"/>
    </source>
</evidence>
<evidence type="ECO:0000256" key="1">
    <source>
        <dbReference type="ARBA" id="ARBA00023295"/>
    </source>
</evidence>
<dbReference type="GO" id="GO:0016798">
    <property type="term" value="F:hydrolase activity, acting on glycosyl bonds"/>
    <property type="evidence" value="ECO:0007669"/>
    <property type="project" value="UniProtKB-KW"/>
</dbReference>
<keyword evidence="1" id="KW-0378">Hydrolase</keyword>
<dbReference type="SUPFAM" id="SSF49785">
    <property type="entry name" value="Galactose-binding domain-like"/>
    <property type="match status" value="1"/>
</dbReference>
<protein>
    <submittedName>
        <fullName evidence="6">Discoidin domain-containing protein</fullName>
    </submittedName>
</protein>
<dbReference type="Pfam" id="PF00754">
    <property type="entry name" value="F5_F8_type_C"/>
    <property type="match status" value="1"/>
</dbReference>
<feature type="domain" description="Fibronectin type-III" evidence="5">
    <location>
        <begin position="135"/>
        <end position="233"/>
    </location>
</feature>
<sequence length="288" mass="31164">MEPSEGSYDALVDNKPDTFFHSAWSVSIPVPHYLIVDTGKVRQITGIRFLHRNSTMRTADIADYRLEGSVDGNTWFLIKEGNLPREDNPAIWREISVEKAAQSARYVKLTVLKNQSGGPFFVLAELRVLTEEVKPAENVGADCVDDRRARLYWQDPVMIGVAGEAVKYHVMQGDTVIGTLMRAPGGLYEYILKGLAPDKEYTYAIVAEDEDGRLSAPVEVSFKTPSRTVTNPPVIGGGSSAHSSSALSALTGSAGKENPRTGGATPAASLPLLLAASLALVALVKKHR</sequence>
<keyword evidence="1" id="KW-0326">Glycosidase</keyword>
<dbReference type="AlphaFoldDB" id="A0A926EDY1"/>
<proteinExistence type="predicted"/>
<dbReference type="InterPro" id="IPR003961">
    <property type="entry name" value="FN3_dom"/>
</dbReference>
<evidence type="ECO:0000313" key="7">
    <source>
        <dbReference type="Proteomes" id="UP000660861"/>
    </source>
</evidence>
<feature type="transmembrane region" description="Helical" evidence="3">
    <location>
        <begin position="267"/>
        <end position="284"/>
    </location>
</feature>
<gene>
    <name evidence="6" type="ORF">H8709_10915</name>
</gene>
<dbReference type="CDD" id="cd00063">
    <property type="entry name" value="FN3"/>
    <property type="match status" value="1"/>
</dbReference>
<dbReference type="PROSITE" id="PS50853">
    <property type="entry name" value="FN3"/>
    <property type="match status" value="1"/>
</dbReference>
<keyword evidence="3" id="KW-0812">Transmembrane</keyword>
<feature type="region of interest" description="Disordered" evidence="2">
    <location>
        <begin position="227"/>
        <end position="263"/>
    </location>
</feature>
<dbReference type="InterPro" id="IPR036116">
    <property type="entry name" value="FN3_sf"/>
</dbReference>
<dbReference type="Gene3D" id="2.60.120.260">
    <property type="entry name" value="Galactose-binding domain-like"/>
    <property type="match status" value="1"/>
</dbReference>
<reference evidence="6" key="1">
    <citation type="submission" date="2020-08" db="EMBL/GenBank/DDBJ databases">
        <title>Genome public.</title>
        <authorList>
            <person name="Liu C."/>
            <person name="Sun Q."/>
        </authorList>
    </citation>
    <scope>NUCLEOTIDE SEQUENCE</scope>
    <source>
        <strain evidence="6">NSJ-54</strain>
    </source>
</reference>
<evidence type="ECO:0000259" key="4">
    <source>
        <dbReference type="PROSITE" id="PS50022"/>
    </source>
</evidence>
<keyword evidence="7" id="KW-1185">Reference proteome</keyword>
<accession>A0A926EDY1</accession>
<dbReference type="PROSITE" id="PS50022">
    <property type="entry name" value="FA58C_3"/>
    <property type="match status" value="1"/>
</dbReference>
<evidence type="ECO:0000256" key="2">
    <source>
        <dbReference type="SAM" id="MobiDB-lite"/>
    </source>
</evidence>
<name>A0A926EDY1_9FIRM</name>
<dbReference type="EMBL" id="JACRTC010000010">
    <property type="protein sequence ID" value="MBC8571330.1"/>
    <property type="molecule type" value="Genomic_DNA"/>
</dbReference>
<dbReference type="InterPro" id="IPR000421">
    <property type="entry name" value="FA58C"/>
</dbReference>
<comment type="caution">
    <text evidence="6">The sequence shown here is derived from an EMBL/GenBank/DDBJ whole genome shotgun (WGS) entry which is preliminary data.</text>
</comment>
<organism evidence="6 7">
    <name type="scientific">Zongyangia hominis</name>
    <dbReference type="NCBI Taxonomy" id="2763677"/>
    <lineage>
        <taxon>Bacteria</taxon>
        <taxon>Bacillati</taxon>
        <taxon>Bacillota</taxon>
        <taxon>Clostridia</taxon>
        <taxon>Eubacteriales</taxon>
        <taxon>Oscillospiraceae</taxon>
        <taxon>Zongyangia</taxon>
    </lineage>
</organism>
<evidence type="ECO:0000256" key="3">
    <source>
        <dbReference type="SAM" id="Phobius"/>
    </source>
</evidence>
<feature type="domain" description="F5/8 type C" evidence="4">
    <location>
        <begin position="1"/>
        <end position="131"/>
    </location>
</feature>
<keyword evidence="3" id="KW-0472">Membrane</keyword>
<dbReference type="RefSeq" id="WP_262398380.1">
    <property type="nucleotide sequence ID" value="NZ_JACRTC010000010.1"/>
</dbReference>
<keyword evidence="3" id="KW-1133">Transmembrane helix</keyword>
<evidence type="ECO:0000259" key="5">
    <source>
        <dbReference type="PROSITE" id="PS50853"/>
    </source>
</evidence>